<dbReference type="Proteomes" id="UP000593560">
    <property type="component" value="Unassembled WGS sequence"/>
</dbReference>
<dbReference type="GO" id="GO:0006412">
    <property type="term" value="P:translation"/>
    <property type="evidence" value="ECO:0007669"/>
    <property type="project" value="InterPro"/>
</dbReference>
<reference evidence="1 2" key="1">
    <citation type="journal article" date="2019" name="Genome Biol. Evol.">
        <title>Insights into the evolution of the New World diploid cottons (Gossypium, subgenus Houzingenia) based on genome sequencing.</title>
        <authorList>
            <person name="Grover C.E."/>
            <person name="Arick M.A. 2nd"/>
            <person name="Thrash A."/>
            <person name="Conover J.L."/>
            <person name="Sanders W.S."/>
            <person name="Peterson D.G."/>
            <person name="Frelichowski J.E."/>
            <person name="Scheffler J.A."/>
            <person name="Scheffler B.E."/>
            <person name="Wendel J.F."/>
        </authorList>
    </citation>
    <scope>NUCLEOTIDE SEQUENCE [LARGE SCALE GENOMIC DNA]</scope>
    <source>
        <strain evidence="1">0</strain>
        <tissue evidence="1">Leaf</tissue>
    </source>
</reference>
<gene>
    <name evidence="1" type="ORF">Gohar_013977</name>
</gene>
<dbReference type="EMBL" id="JABFAD010000007">
    <property type="protein sequence ID" value="MBA0803807.1"/>
    <property type="molecule type" value="Genomic_DNA"/>
</dbReference>
<proteinExistence type="predicted"/>
<dbReference type="GO" id="GO:0005840">
    <property type="term" value="C:ribosome"/>
    <property type="evidence" value="ECO:0007669"/>
    <property type="project" value="InterPro"/>
</dbReference>
<dbReference type="GO" id="GO:0003735">
    <property type="term" value="F:structural constituent of ribosome"/>
    <property type="evidence" value="ECO:0007669"/>
    <property type="project" value="InterPro"/>
</dbReference>
<accession>A0A7J9H1T6</accession>
<feature type="non-terminal residue" evidence="1">
    <location>
        <position position="42"/>
    </location>
</feature>
<name>A0A7J9H1T6_9ROSI</name>
<comment type="caution">
    <text evidence="1">The sequence shown here is derived from an EMBL/GenBank/DDBJ whole genome shotgun (WGS) entry which is preliminary data.</text>
</comment>
<evidence type="ECO:0000313" key="1">
    <source>
        <dbReference type="EMBL" id="MBA0803807.1"/>
    </source>
</evidence>
<keyword evidence="2" id="KW-1185">Reference proteome</keyword>
<dbReference type="Pfam" id="PF00411">
    <property type="entry name" value="Ribosomal_S11"/>
    <property type="match status" value="1"/>
</dbReference>
<dbReference type="OrthoDB" id="1913124at2759"/>
<organism evidence="1 2">
    <name type="scientific">Gossypium harknessii</name>
    <dbReference type="NCBI Taxonomy" id="34285"/>
    <lineage>
        <taxon>Eukaryota</taxon>
        <taxon>Viridiplantae</taxon>
        <taxon>Streptophyta</taxon>
        <taxon>Embryophyta</taxon>
        <taxon>Tracheophyta</taxon>
        <taxon>Spermatophyta</taxon>
        <taxon>Magnoliopsida</taxon>
        <taxon>eudicotyledons</taxon>
        <taxon>Gunneridae</taxon>
        <taxon>Pentapetalae</taxon>
        <taxon>rosids</taxon>
        <taxon>malvids</taxon>
        <taxon>Malvales</taxon>
        <taxon>Malvaceae</taxon>
        <taxon>Malvoideae</taxon>
        <taxon>Gossypium</taxon>
    </lineage>
</organism>
<protein>
    <submittedName>
        <fullName evidence="1">Uncharacterized protein</fullName>
    </submittedName>
</protein>
<dbReference type="AlphaFoldDB" id="A0A7J9H1T6"/>
<evidence type="ECO:0000313" key="2">
    <source>
        <dbReference type="Proteomes" id="UP000593560"/>
    </source>
</evidence>
<sequence>MGAPFAAQTATGNAIRVVVDAEVMIKGPGLGRDAALQAIRRS</sequence>
<dbReference type="InterPro" id="IPR001971">
    <property type="entry name" value="Ribosomal_uS11"/>
</dbReference>